<evidence type="ECO:0000313" key="2">
    <source>
        <dbReference type="EMBL" id="KAI9637880.1"/>
    </source>
</evidence>
<accession>A0AA38HCH8</accession>
<protein>
    <recommendedName>
        <fullName evidence="4">Alpha/beta-hydrolase</fullName>
    </recommendedName>
</protein>
<dbReference type="PANTHER" id="PTHR43433:SF10">
    <property type="entry name" value="AB HYDROLASE-1 DOMAIN-CONTAINING PROTEIN"/>
    <property type="match status" value="1"/>
</dbReference>
<evidence type="ECO:0008006" key="4">
    <source>
        <dbReference type="Google" id="ProtNLM"/>
    </source>
</evidence>
<comment type="caution">
    <text evidence="2">The sequence shown here is derived from an EMBL/GenBank/DDBJ whole genome shotgun (WGS) entry which is preliminary data.</text>
</comment>
<dbReference type="RefSeq" id="XP_052947657.1">
    <property type="nucleotide sequence ID" value="XM_053086642.1"/>
</dbReference>
<dbReference type="SUPFAM" id="SSF53474">
    <property type="entry name" value="alpha/beta-Hydrolases"/>
    <property type="match status" value="1"/>
</dbReference>
<dbReference type="EMBL" id="JAKWFO010000003">
    <property type="protein sequence ID" value="KAI9637880.1"/>
    <property type="molecule type" value="Genomic_DNA"/>
</dbReference>
<evidence type="ECO:0000256" key="1">
    <source>
        <dbReference type="SAM" id="MobiDB-lite"/>
    </source>
</evidence>
<keyword evidence="3" id="KW-1185">Reference proteome</keyword>
<feature type="compositionally biased region" description="Polar residues" evidence="1">
    <location>
        <begin position="1"/>
        <end position="11"/>
    </location>
</feature>
<dbReference type="InterPro" id="IPR029058">
    <property type="entry name" value="AB_hydrolase_fold"/>
</dbReference>
<feature type="region of interest" description="Disordered" evidence="1">
    <location>
        <begin position="294"/>
        <end position="314"/>
    </location>
</feature>
<name>A0AA38HCH8_9TREE</name>
<feature type="region of interest" description="Disordered" evidence="1">
    <location>
        <begin position="555"/>
        <end position="593"/>
    </location>
</feature>
<feature type="compositionally biased region" description="Low complexity" evidence="1">
    <location>
        <begin position="70"/>
        <end position="91"/>
    </location>
</feature>
<feature type="compositionally biased region" description="Low complexity" evidence="1">
    <location>
        <begin position="12"/>
        <end position="25"/>
    </location>
</feature>
<dbReference type="PANTHER" id="PTHR43433">
    <property type="entry name" value="HYDROLASE, ALPHA/BETA FOLD FAMILY PROTEIN"/>
    <property type="match status" value="1"/>
</dbReference>
<dbReference type="AlphaFoldDB" id="A0AA38HCH8"/>
<dbReference type="Proteomes" id="UP001164286">
    <property type="component" value="Unassembled WGS sequence"/>
</dbReference>
<feature type="compositionally biased region" description="Polar residues" evidence="1">
    <location>
        <begin position="41"/>
        <end position="62"/>
    </location>
</feature>
<sequence>MLRTTSASGNVSSPATSPARSSAIPVEKGSSAYPTPASGRARQSTVSLSQPHPARSQTTLHSSPAVDSLTPASRARPSKARSSTAPPTTPATEQIHEMALHLRSAMLNKSLTFPRPYPDRPLTVSYAEVGKPDGYPVLIFLGVGCVRYLIALYDQLALVYGLRLICVDRWGYGKTDQVDQVDRGLIEWSGVIGQVVRKLGISRFQVVAHSAGTPYAMAVARRYPDMIRGRLHLLAPWVGQDHDTVSKWLKWVPGGVIRTATAADHKLQTYFLGKAPRLQYAPISFDAQLVQPIPGESGRTFEPPAEELEESTKAPNLIRRASTVFSNSKPRSRSIYGTAASASTINLSLPTFGFGSPTSGRRVASTGSPTPGPEGTASSGPSSGMLATPDQSMEISPSAVDFGLGEGFGSFATDLELAMPIIGNGPISALMPLSSMTSLPALPESRFPSDTAFSTALSQASHAECEPGTTSDILRIILNKPHRARGFRYEDVTALTHVWVGKDDRIISKESIKWMEEVCGSTVDRRVGVGHNLMSIPGVLCDLFKCLGEEARTGCRMEEGNRETERAEREEETRREHRRREESGRKEGRRERR</sequence>
<organism evidence="2 3">
    <name type="scientific">Dioszegia hungarica</name>
    <dbReference type="NCBI Taxonomy" id="4972"/>
    <lineage>
        <taxon>Eukaryota</taxon>
        <taxon>Fungi</taxon>
        <taxon>Dikarya</taxon>
        <taxon>Basidiomycota</taxon>
        <taxon>Agaricomycotina</taxon>
        <taxon>Tremellomycetes</taxon>
        <taxon>Tremellales</taxon>
        <taxon>Bulleribasidiaceae</taxon>
        <taxon>Dioszegia</taxon>
    </lineage>
</organism>
<reference evidence="2" key="1">
    <citation type="journal article" date="2022" name="G3 (Bethesda)">
        <title>High quality genome of the basidiomycete yeast Dioszegia hungarica PDD-24b-2 isolated from cloud water.</title>
        <authorList>
            <person name="Jarrige D."/>
            <person name="Haridas S."/>
            <person name="Bleykasten-Grosshans C."/>
            <person name="Joly M."/>
            <person name="Nadalig T."/>
            <person name="Sancelme M."/>
            <person name="Vuilleumier S."/>
            <person name="Grigoriev I.V."/>
            <person name="Amato P."/>
            <person name="Bringel F."/>
        </authorList>
    </citation>
    <scope>NUCLEOTIDE SEQUENCE</scope>
    <source>
        <strain evidence="2">PDD-24b-2</strain>
    </source>
</reference>
<dbReference type="Gene3D" id="3.40.50.1820">
    <property type="entry name" value="alpha/beta hydrolase"/>
    <property type="match status" value="1"/>
</dbReference>
<dbReference type="GeneID" id="77725843"/>
<proteinExistence type="predicted"/>
<gene>
    <name evidence="2" type="ORF">MKK02DRAFT_22900</name>
</gene>
<feature type="region of interest" description="Disordered" evidence="1">
    <location>
        <begin position="356"/>
        <end position="390"/>
    </location>
</feature>
<evidence type="ECO:0000313" key="3">
    <source>
        <dbReference type="Proteomes" id="UP001164286"/>
    </source>
</evidence>
<feature type="region of interest" description="Disordered" evidence="1">
    <location>
        <begin position="1"/>
        <end position="91"/>
    </location>
</feature>
<dbReference type="InterPro" id="IPR050471">
    <property type="entry name" value="AB_hydrolase"/>
</dbReference>